<keyword evidence="2" id="KW-0479">Metal-binding</keyword>
<organism evidence="7 8">
    <name type="scientific">Rhodopirellula sallentina SM41</name>
    <dbReference type="NCBI Taxonomy" id="1263870"/>
    <lineage>
        <taxon>Bacteria</taxon>
        <taxon>Pseudomonadati</taxon>
        <taxon>Planctomycetota</taxon>
        <taxon>Planctomycetia</taxon>
        <taxon>Pirellulales</taxon>
        <taxon>Pirellulaceae</taxon>
        <taxon>Rhodopirellula</taxon>
    </lineage>
</organism>
<protein>
    <submittedName>
        <fullName evidence="7">Sulfatase atsG</fullName>
    </submittedName>
</protein>
<feature type="domain" description="Sulfatase N-terminal" evidence="6">
    <location>
        <begin position="42"/>
        <end position="319"/>
    </location>
</feature>
<dbReference type="InterPro" id="IPR017850">
    <property type="entry name" value="Alkaline_phosphatase_core_sf"/>
</dbReference>
<keyword evidence="4" id="KW-0106">Calcium</keyword>
<dbReference type="Proteomes" id="UP000011885">
    <property type="component" value="Unassembled WGS sequence"/>
</dbReference>
<dbReference type="PATRIC" id="fig|1263870.3.peg.6110"/>
<comment type="similarity">
    <text evidence="1">Belongs to the sulfatase family.</text>
</comment>
<dbReference type="CDD" id="cd16027">
    <property type="entry name" value="SGSH"/>
    <property type="match status" value="1"/>
</dbReference>
<dbReference type="Gene3D" id="3.40.720.10">
    <property type="entry name" value="Alkaline Phosphatase, subunit A"/>
    <property type="match status" value="1"/>
</dbReference>
<dbReference type="EMBL" id="ANOH01000405">
    <property type="protein sequence ID" value="EMI52779.1"/>
    <property type="molecule type" value="Genomic_DNA"/>
</dbReference>
<dbReference type="PROSITE" id="PS00523">
    <property type="entry name" value="SULFATASE_1"/>
    <property type="match status" value="1"/>
</dbReference>
<dbReference type="SUPFAM" id="SSF53649">
    <property type="entry name" value="Alkaline phosphatase-like"/>
    <property type="match status" value="1"/>
</dbReference>
<dbReference type="InterPro" id="IPR011989">
    <property type="entry name" value="ARM-like"/>
</dbReference>
<dbReference type="PANTHER" id="PTHR42693">
    <property type="entry name" value="ARYLSULFATASE FAMILY MEMBER"/>
    <property type="match status" value="1"/>
</dbReference>
<comment type="caution">
    <text evidence="7">The sequence shown here is derived from an EMBL/GenBank/DDBJ whole genome shotgun (WGS) entry which is preliminary data.</text>
</comment>
<dbReference type="GO" id="GO:0046872">
    <property type="term" value="F:metal ion binding"/>
    <property type="evidence" value="ECO:0007669"/>
    <property type="project" value="UniProtKB-KW"/>
</dbReference>
<sequence length="631" mass="71317">MIALLCVFHCFIGYGLAVGAAPNAATDGEPEPDQASVNLERPNILWITSEDNGVSWISCYGGTNARTPAIDQLAKEGFRYTHCFDNAAVCAPTRSCWITGMYGVSNGTQPMRSRNEIPHNQIHYYPDLLKQAGYHTSNPGKTDYNIGGRPDKECWDYAGGKKQTQYGWKLRQPGQPFFAVMNINDSHESRAHGNVENTKRDPAEMKLYAYHPDLPDVRKNYAKYADAVERMDRKVGEIIAELKRDGLYDDTIVVYNSDHGGVMARSKRFLYASGVHCPLVIRIPEKWKQFYPAARPGTTVDRLVSFVDMPKTWLSLAGAEIPDQFQGRVFLGDGVESPLKYHFGFRERADERLDNVRLMRDARFAYHKNYMPYAPAGQHLAYLWKAPLTTAWEKHHREGKTDEITGRFFRPRVSEEFYDNESDFDNVHNLINVPEHQAKIAELKSAMRAKQLELRDSGLMPEKMRERRAAAHNVTLYELVRDDSLYPLEQYLDIADLALARDAANLNTFVTGMSDGDEVVRWWSVVGLHLLGGDAAEVIDVLERALQDDAHEVRMMAAWTLVNLGHPDDAIACLDSLLFEGTNNETMLHNVIDWMGEPALPLVKKYVENGGNRQGRYGIGVLGRIAKLNGW</sequence>
<dbReference type="InterPro" id="IPR024607">
    <property type="entry name" value="Sulfatase_CS"/>
</dbReference>
<evidence type="ECO:0000256" key="3">
    <source>
        <dbReference type="ARBA" id="ARBA00022801"/>
    </source>
</evidence>
<evidence type="ECO:0000256" key="5">
    <source>
        <dbReference type="SAM" id="SignalP"/>
    </source>
</evidence>
<accession>M5TUR5</accession>
<keyword evidence="3" id="KW-0378">Hydrolase</keyword>
<keyword evidence="5" id="KW-0732">Signal</keyword>
<name>M5TUR5_9BACT</name>
<gene>
    <name evidence="7" type="ORF">RSSM_05767</name>
</gene>
<dbReference type="InterPro" id="IPR050738">
    <property type="entry name" value="Sulfatase"/>
</dbReference>
<dbReference type="Pfam" id="PF13646">
    <property type="entry name" value="HEAT_2"/>
    <property type="match status" value="1"/>
</dbReference>
<feature type="signal peptide" evidence="5">
    <location>
        <begin position="1"/>
        <end position="20"/>
    </location>
</feature>
<dbReference type="PANTHER" id="PTHR42693:SF53">
    <property type="entry name" value="ENDO-4-O-SULFATASE"/>
    <property type="match status" value="1"/>
</dbReference>
<dbReference type="Gene3D" id="1.25.10.10">
    <property type="entry name" value="Leucine-rich Repeat Variant"/>
    <property type="match status" value="1"/>
</dbReference>
<evidence type="ECO:0000313" key="7">
    <source>
        <dbReference type="EMBL" id="EMI52779.1"/>
    </source>
</evidence>
<dbReference type="InterPro" id="IPR000917">
    <property type="entry name" value="Sulfatase_N"/>
</dbReference>
<evidence type="ECO:0000256" key="1">
    <source>
        <dbReference type="ARBA" id="ARBA00008779"/>
    </source>
</evidence>
<proteinExistence type="inferred from homology"/>
<reference evidence="7 8" key="1">
    <citation type="journal article" date="2013" name="Mar. Genomics">
        <title>Expression of sulfatases in Rhodopirellula baltica and the diversity of sulfatases in the genus Rhodopirellula.</title>
        <authorList>
            <person name="Wegner C.E."/>
            <person name="Richter-Heitmann T."/>
            <person name="Klindworth A."/>
            <person name="Klockow C."/>
            <person name="Richter M."/>
            <person name="Achstetter T."/>
            <person name="Glockner F.O."/>
            <person name="Harder J."/>
        </authorList>
    </citation>
    <scope>NUCLEOTIDE SEQUENCE [LARGE SCALE GENOMIC DNA]</scope>
    <source>
        <strain evidence="7 8">SM41</strain>
    </source>
</reference>
<keyword evidence="8" id="KW-1185">Reference proteome</keyword>
<evidence type="ECO:0000259" key="6">
    <source>
        <dbReference type="Pfam" id="PF00884"/>
    </source>
</evidence>
<evidence type="ECO:0000256" key="2">
    <source>
        <dbReference type="ARBA" id="ARBA00022723"/>
    </source>
</evidence>
<dbReference type="SUPFAM" id="SSF48371">
    <property type="entry name" value="ARM repeat"/>
    <property type="match status" value="1"/>
</dbReference>
<dbReference type="GO" id="GO:0004065">
    <property type="term" value="F:arylsulfatase activity"/>
    <property type="evidence" value="ECO:0007669"/>
    <property type="project" value="TreeGrafter"/>
</dbReference>
<dbReference type="Pfam" id="PF00884">
    <property type="entry name" value="Sulfatase"/>
    <property type="match status" value="1"/>
</dbReference>
<feature type="chain" id="PRO_5004072559" evidence="5">
    <location>
        <begin position="21"/>
        <end position="631"/>
    </location>
</feature>
<dbReference type="InterPro" id="IPR016024">
    <property type="entry name" value="ARM-type_fold"/>
</dbReference>
<evidence type="ECO:0000313" key="8">
    <source>
        <dbReference type="Proteomes" id="UP000011885"/>
    </source>
</evidence>
<evidence type="ECO:0000256" key="4">
    <source>
        <dbReference type="ARBA" id="ARBA00022837"/>
    </source>
</evidence>
<dbReference type="AlphaFoldDB" id="M5TUR5"/>